<reference evidence="1" key="1">
    <citation type="submission" date="2021-01" db="EMBL/GenBank/DDBJ databases">
        <authorList>
            <person name="Corre E."/>
            <person name="Pelletier E."/>
            <person name="Niang G."/>
            <person name="Scheremetjew M."/>
            <person name="Finn R."/>
            <person name="Kale V."/>
            <person name="Holt S."/>
            <person name="Cochrane G."/>
            <person name="Meng A."/>
            <person name="Brown T."/>
            <person name="Cohen L."/>
        </authorList>
    </citation>
    <scope>NUCLEOTIDE SEQUENCE</scope>
</reference>
<dbReference type="PROSITE" id="PS51257">
    <property type="entry name" value="PROKAR_LIPOPROTEIN"/>
    <property type="match status" value="1"/>
</dbReference>
<dbReference type="EMBL" id="HBFQ01013840">
    <property type="protein sequence ID" value="CAD8835247.1"/>
    <property type="molecule type" value="Transcribed_RNA"/>
</dbReference>
<gene>
    <name evidence="1" type="ORF">NSCI0253_LOCUS9595</name>
</gene>
<protein>
    <submittedName>
        <fullName evidence="1">Uncharacterized protein</fullName>
    </submittedName>
</protein>
<organism evidence="1">
    <name type="scientific">Noctiluca scintillans</name>
    <name type="common">Sea sparkle</name>
    <name type="synonym">Red tide dinoflagellate</name>
    <dbReference type="NCBI Taxonomy" id="2966"/>
    <lineage>
        <taxon>Eukaryota</taxon>
        <taxon>Sar</taxon>
        <taxon>Alveolata</taxon>
        <taxon>Dinophyceae</taxon>
        <taxon>Noctilucales</taxon>
        <taxon>Noctilucaceae</taxon>
        <taxon>Noctiluca</taxon>
    </lineage>
</organism>
<sequence length="110" mass="12368">MWVRFVAYWIHSGSSACMDVTMVRYEDLSDSDRFLDTVSVLVNAFNSSVSSTAIERATSTYPPSASSYNVYTNASFDENNTVQAFASVCLEERDLMSALGYEMFLERIVQ</sequence>
<proteinExistence type="predicted"/>
<name>A0A7S0ZWX2_NOCSC</name>
<dbReference type="AlphaFoldDB" id="A0A7S0ZWX2"/>
<evidence type="ECO:0000313" key="1">
    <source>
        <dbReference type="EMBL" id="CAD8835247.1"/>
    </source>
</evidence>
<accession>A0A7S0ZWX2</accession>